<dbReference type="Pfam" id="PF01381">
    <property type="entry name" value="HTH_3"/>
    <property type="match status" value="1"/>
</dbReference>
<dbReference type="GO" id="GO:0003677">
    <property type="term" value="F:DNA binding"/>
    <property type="evidence" value="ECO:0007669"/>
    <property type="project" value="InterPro"/>
</dbReference>
<dbReference type="EMBL" id="SRLB01000009">
    <property type="protein sequence ID" value="TGD99107.1"/>
    <property type="molecule type" value="Genomic_DNA"/>
</dbReference>
<keyword evidence="3" id="KW-1185">Reference proteome</keyword>
<dbReference type="CDD" id="cd00093">
    <property type="entry name" value="HTH_XRE"/>
    <property type="match status" value="1"/>
</dbReference>
<feature type="domain" description="HTH cro/C1-type" evidence="1">
    <location>
        <begin position="13"/>
        <end position="60"/>
    </location>
</feature>
<dbReference type="PROSITE" id="PS50943">
    <property type="entry name" value="HTH_CROC1"/>
    <property type="match status" value="1"/>
</dbReference>
<dbReference type="RefSeq" id="WP_135415345.1">
    <property type="nucleotide sequence ID" value="NZ_SRLB01000009.1"/>
</dbReference>
<protein>
    <submittedName>
        <fullName evidence="2">XRE family transcriptional regulator</fullName>
    </submittedName>
</protein>
<evidence type="ECO:0000259" key="1">
    <source>
        <dbReference type="PROSITE" id="PS50943"/>
    </source>
</evidence>
<reference evidence="2 3" key="1">
    <citation type="submission" date="2019-04" db="EMBL/GenBank/DDBJ databases">
        <authorList>
            <person name="Feng G."/>
            <person name="Zhu H."/>
        </authorList>
    </citation>
    <scope>NUCLEOTIDE SEQUENCE [LARGE SCALE GENOMIC DNA]</scope>
    <source>
        <strain evidence="2 3">6HR-1</strain>
    </source>
</reference>
<proteinExistence type="predicted"/>
<dbReference type="OrthoDB" id="3782725at2"/>
<gene>
    <name evidence="2" type="ORF">EU555_14510</name>
</gene>
<organism evidence="2 3">
    <name type="scientific">Methylobacterium nonmethylotrophicum</name>
    <dbReference type="NCBI Taxonomy" id="1141884"/>
    <lineage>
        <taxon>Bacteria</taxon>
        <taxon>Pseudomonadati</taxon>
        <taxon>Pseudomonadota</taxon>
        <taxon>Alphaproteobacteria</taxon>
        <taxon>Hyphomicrobiales</taxon>
        <taxon>Methylobacteriaceae</taxon>
        <taxon>Methylobacterium</taxon>
    </lineage>
</organism>
<evidence type="ECO:0000313" key="3">
    <source>
        <dbReference type="Proteomes" id="UP000297535"/>
    </source>
</evidence>
<dbReference type="Gene3D" id="1.10.260.40">
    <property type="entry name" value="lambda repressor-like DNA-binding domains"/>
    <property type="match status" value="1"/>
</dbReference>
<dbReference type="SUPFAM" id="SSF47413">
    <property type="entry name" value="lambda repressor-like DNA-binding domains"/>
    <property type="match status" value="1"/>
</dbReference>
<comment type="caution">
    <text evidence="2">The sequence shown here is derived from an EMBL/GenBank/DDBJ whole genome shotgun (WGS) entry which is preliminary data.</text>
</comment>
<dbReference type="AlphaFoldDB" id="A0A4Z0NSU6"/>
<dbReference type="Proteomes" id="UP000297535">
    <property type="component" value="Unassembled WGS sequence"/>
</dbReference>
<name>A0A4Z0NSU6_9HYPH</name>
<dbReference type="InterPro" id="IPR010982">
    <property type="entry name" value="Lambda_DNA-bd_dom_sf"/>
</dbReference>
<evidence type="ECO:0000313" key="2">
    <source>
        <dbReference type="EMBL" id="TGD99107.1"/>
    </source>
</evidence>
<accession>A0A4Z0NSU6</accession>
<dbReference type="InterPro" id="IPR001387">
    <property type="entry name" value="Cro/C1-type_HTH"/>
</dbReference>
<sequence>MTPEQCRAARGWLDWSQPDLSKRANVGLSTIRQFENGLRTPIANNLLAMKRAFEEAGLTLLESPAGIAVRGDAVPSDQKGNGEAP</sequence>